<keyword evidence="3" id="KW-1185">Reference proteome</keyword>
<dbReference type="Proteomes" id="UP000260862">
    <property type="component" value="Unassembled WGS sequence"/>
</dbReference>
<organism evidence="2 3">
    <name type="scientific">Phocaeicola plebeius</name>
    <dbReference type="NCBI Taxonomy" id="310297"/>
    <lineage>
        <taxon>Bacteria</taxon>
        <taxon>Pseudomonadati</taxon>
        <taxon>Bacteroidota</taxon>
        <taxon>Bacteroidia</taxon>
        <taxon>Bacteroidales</taxon>
        <taxon>Bacteroidaceae</taxon>
        <taxon>Phocaeicola</taxon>
    </lineage>
</organism>
<evidence type="ECO:0008006" key="4">
    <source>
        <dbReference type="Google" id="ProtNLM"/>
    </source>
</evidence>
<dbReference type="PROSITE" id="PS51257">
    <property type="entry name" value="PROKAR_LIPOPROTEIN"/>
    <property type="match status" value="1"/>
</dbReference>
<feature type="chain" id="PRO_5017564407" description="DUF4906 domain-containing protein" evidence="1">
    <location>
        <begin position="24"/>
        <end position="738"/>
    </location>
</feature>
<feature type="signal peptide" evidence="1">
    <location>
        <begin position="1"/>
        <end position="23"/>
    </location>
</feature>
<proteinExistence type="predicted"/>
<evidence type="ECO:0000313" key="2">
    <source>
        <dbReference type="EMBL" id="RGK54925.1"/>
    </source>
</evidence>
<evidence type="ECO:0000256" key="1">
    <source>
        <dbReference type="SAM" id="SignalP"/>
    </source>
</evidence>
<reference evidence="2 3" key="1">
    <citation type="submission" date="2018-08" db="EMBL/GenBank/DDBJ databases">
        <title>A genome reference for cultivated species of the human gut microbiota.</title>
        <authorList>
            <person name="Zou Y."/>
            <person name="Xue W."/>
            <person name="Luo G."/>
        </authorList>
    </citation>
    <scope>NUCLEOTIDE SEQUENCE [LARGE SCALE GENOMIC DNA]</scope>
    <source>
        <strain evidence="2 3">TF10-3AC</strain>
    </source>
</reference>
<accession>A0A3E4MZ56</accession>
<name>A0A3E4MZ56_9BACT</name>
<dbReference type="AlphaFoldDB" id="A0A3E4MZ56"/>
<dbReference type="EMBL" id="QSQT01000016">
    <property type="protein sequence ID" value="RGK54925.1"/>
    <property type="molecule type" value="Genomic_DNA"/>
</dbReference>
<gene>
    <name evidence="2" type="ORF">DXD04_09685</name>
</gene>
<sequence length="738" mass="82259">MNMKYILTLASAGLFLLSGCLQEDFQQSPDSGGILTVNFSRTGMTNETDTNTDEQIHTLNAYRFENGILKESFKSLQVNDEGMCKLDLEQIKGNIYFLANGESVISKANLTDDVTTLDEFLNLTATSEEMASEYMLMNGMADLSSGNTSFSVALKRAVARIDLESSFQDAEVNRIVIKEVALTGLVHEAGNQSVLTDLEKNELTKDFGEHPFKNGKESLYYLPEQTSNGHEVEIMMTANGGWHRLRTTLPALKRNTVYTLRVYGNGANLNVEVLTDNWESGDSSASGLTLKGLVDKENSQLSEGVTINERGDTVFVPCWESNFQLTLAAETGAEVSIFGGAEGVTVTPATRSRELSPVAQINVASRQKMPGSKHEYVYLDVHKDQVQTGRVVLVFTPNPIELSGLIQFDENGECDFNRYVDGELARLILPEGKTATLRFGEEEAQWMKLTDEGNNTYRLLGGWKPNDPKADGREQAGELIITDKDGSHPETYTIRRLNWGLPVVNVNGTWWCKYNLRGNVKNFNDQILINSDPAKDSSLADYLTSCSDDEFLHILGDQYQAGNPEGLQLTHDDSSFYYEGYKSQTNNFGTLSPTVMAPDGYQIPDFDDYRFFTGSTNFNLGYFNPGAFNNGLGQRLNFKVVERNATFQGLQYGPVTFYDFEYEGSHWTICGLGHQWDATSISKMMILLATYGNGGSTWMIEGYSNSEGRGNWFKYTGNNAQKTRTIRCIKTPVEYIYE</sequence>
<comment type="caution">
    <text evidence="2">The sequence shown here is derived from an EMBL/GenBank/DDBJ whole genome shotgun (WGS) entry which is preliminary data.</text>
</comment>
<protein>
    <recommendedName>
        <fullName evidence="4">DUF4906 domain-containing protein</fullName>
    </recommendedName>
</protein>
<keyword evidence="1" id="KW-0732">Signal</keyword>
<evidence type="ECO:0000313" key="3">
    <source>
        <dbReference type="Proteomes" id="UP000260862"/>
    </source>
</evidence>